<sequence length="754" mass="88758">MKINWQKWWEKWSNFKANPKQLEAEKLIEKYDYFLYGGASGGGKSYLLRKYPIKYLIKYCWHELGLKGVRVALFCENYPALWDRHLCKIPYEFPKWLGEYQAQKHEFVLKEQFGGGVYCFRNLDDPSKYASSEFALIAVDELTKNTKDTFDLLRWRKRWTGVPRTKFIGGTNPGGIGHGWVKKLWLDRNFPPEEKEKDQFYFLQAKANDNTYLDKSYFQILDSLPEKLRKAYRDGNWDVFVGQYFTEWDREKHVTVPFPIPKSWKKFRSYDYGREKPACCKWYALDYDGRLWVYREFYKAGLDVDQQAKEIVRLSGDEVYEYSVADPSIFARTGIVDKWGGETIAQTFAKHGIDFYPASTRRIDGWNLMHQYLRWDEQNPPKMIYFNTCYDSIRTIPTLIHDERKPEDIDTKGEDHCLSGETIIHTTKGNFEIKKLVGKTGFVYTPQGIKRFFNVRKTGENKTLWKIKTKRKEIIATDEHKILLKDGWRKLKDIKVGDEILDIGSLFLIELVIWKSKLFLQQSKNLMEKGIICVENIFKEKVLGCIEKFGNIIMEKFLQPIQFTTKIITEPIIKLPIFNFLKKESIYIYIPLQKKERHWTDLTLKNMPNQKQFYGINQKKEENGIQNIQKKLPKNGNGLRKNVLFVVNHIKHLFNLVTGQNIAILIAKLQRYAVVEELSQLKEKADVYDMEVEDAHCFAINGGLVVHNCADCDRYLLMSLHEQKTSPPLTEVERKLARLKMTSGLDFKIYYPET</sequence>
<dbReference type="InterPro" id="IPR006141">
    <property type="entry name" value="Intein_N"/>
</dbReference>
<dbReference type="AlphaFoldDB" id="A0A7V3N5F1"/>
<dbReference type="GO" id="GO:0016539">
    <property type="term" value="P:intein-mediated protein splicing"/>
    <property type="evidence" value="ECO:0007669"/>
    <property type="project" value="InterPro"/>
</dbReference>
<accession>A0A7V3N5F1</accession>
<dbReference type="InterPro" id="IPR003587">
    <property type="entry name" value="Hint_dom_N"/>
</dbReference>
<comment type="caution">
    <text evidence="2">The sequence shown here is derived from an EMBL/GenBank/DDBJ whole genome shotgun (WGS) entry which is preliminary data.</text>
</comment>
<dbReference type="PROSITE" id="PS50817">
    <property type="entry name" value="INTEIN_N_TER"/>
    <property type="match status" value="1"/>
</dbReference>
<evidence type="ECO:0000259" key="1">
    <source>
        <dbReference type="SMART" id="SM00306"/>
    </source>
</evidence>
<dbReference type="SUPFAM" id="SSF51294">
    <property type="entry name" value="Hedgehog/intein (Hint) domain"/>
    <property type="match status" value="1"/>
</dbReference>
<dbReference type="CDD" id="cd00081">
    <property type="entry name" value="Hint"/>
    <property type="match status" value="1"/>
</dbReference>
<evidence type="ECO:0000313" key="2">
    <source>
        <dbReference type="EMBL" id="HFZ09268.1"/>
    </source>
</evidence>
<organism evidence="2">
    <name type="scientific">candidate division CPR3 bacterium</name>
    <dbReference type="NCBI Taxonomy" id="2268181"/>
    <lineage>
        <taxon>Bacteria</taxon>
        <taxon>Bacteria division CPR3</taxon>
    </lineage>
</organism>
<gene>
    <name evidence="2" type="ORF">ENV41_03965</name>
</gene>
<dbReference type="InterPro" id="IPR035412">
    <property type="entry name" value="Terminase_L_N"/>
</dbReference>
<protein>
    <recommendedName>
        <fullName evidence="1">Hint domain-containing protein</fullName>
    </recommendedName>
</protein>
<dbReference type="Gene3D" id="3.30.420.280">
    <property type="match status" value="1"/>
</dbReference>
<dbReference type="SMART" id="SM00306">
    <property type="entry name" value="HintN"/>
    <property type="match status" value="1"/>
</dbReference>
<dbReference type="InterPro" id="IPR027417">
    <property type="entry name" value="P-loop_NTPase"/>
</dbReference>
<feature type="domain" description="Hint" evidence="1">
    <location>
        <begin position="415"/>
        <end position="504"/>
    </location>
</feature>
<dbReference type="Gene3D" id="3.40.50.300">
    <property type="entry name" value="P-loop containing nucleotide triphosphate hydrolases"/>
    <property type="match status" value="1"/>
</dbReference>
<dbReference type="EMBL" id="DTGG01000121">
    <property type="protein sequence ID" value="HFZ09268.1"/>
    <property type="molecule type" value="Genomic_DNA"/>
</dbReference>
<proteinExistence type="predicted"/>
<reference evidence="2" key="1">
    <citation type="journal article" date="2020" name="mSystems">
        <title>Genome- and Community-Level Interaction Insights into Carbon Utilization and Element Cycling Functions of Hydrothermarchaeota in Hydrothermal Sediment.</title>
        <authorList>
            <person name="Zhou Z."/>
            <person name="Liu Y."/>
            <person name="Xu W."/>
            <person name="Pan J."/>
            <person name="Luo Z.H."/>
            <person name="Li M."/>
        </authorList>
    </citation>
    <scope>NUCLEOTIDE SEQUENCE [LARGE SCALE GENOMIC DNA]</scope>
    <source>
        <strain evidence="2">SpSt-757</strain>
    </source>
</reference>
<dbReference type="Pfam" id="PF04466">
    <property type="entry name" value="Terminase_3"/>
    <property type="match status" value="1"/>
</dbReference>
<dbReference type="Gene3D" id="2.170.16.10">
    <property type="entry name" value="Hedgehog/Intein (Hint) domain"/>
    <property type="match status" value="2"/>
</dbReference>
<dbReference type="PROSITE" id="PS50818">
    <property type="entry name" value="INTEIN_C_TER"/>
    <property type="match status" value="1"/>
</dbReference>
<dbReference type="InterPro" id="IPR036844">
    <property type="entry name" value="Hint_dom_sf"/>
</dbReference>
<dbReference type="InterPro" id="IPR030934">
    <property type="entry name" value="Intein_C"/>
</dbReference>
<dbReference type="Pfam" id="PF14890">
    <property type="entry name" value="Intein_splicing"/>
    <property type="match status" value="1"/>
</dbReference>
<dbReference type="NCBIfam" id="TIGR01443">
    <property type="entry name" value="intein_Cterm"/>
    <property type="match status" value="1"/>
</dbReference>
<name>A0A7V3N5F1_UNCC3</name>